<dbReference type="Proteomes" id="UP000198848">
    <property type="component" value="Unassembled WGS sequence"/>
</dbReference>
<organism evidence="2 3">
    <name type="scientific">Natronobacterium texcoconense</name>
    <dbReference type="NCBI Taxonomy" id="1095778"/>
    <lineage>
        <taxon>Archaea</taxon>
        <taxon>Methanobacteriati</taxon>
        <taxon>Methanobacteriota</taxon>
        <taxon>Stenosarchaea group</taxon>
        <taxon>Halobacteria</taxon>
        <taxon>Halobacteriales</taxon>
        <taxon>Natrialbaceae</taxon>
        <taxon>Natronobacterium</taxon>
    </lineage>
</organism>
<dbReference type="RefSeq" id="WP_090381716.1">
    <property type="nucleotide sequence ID" value="NZ_FNLC01000002.1"/>
</dbReference>
<dbReference type="InterPro" id="IPR055975">
    <property type="entry name" value="DUF7553"/>
</dbReference>
<gene>
    <name evidence="2" type="ORF">SAMN04489842_2294</name>
</gene>
<sequence>MNARNHFEDSLYYLRRAGEHAKLGFEETLETTEHRARVLVGRGTESEEEIEEPSRLETVGQRVETEARDRVSSAREQVARVRSEEQSADR</sequence>
<dbReference type="Pfam" id="PF24430">
    <property type="entry name" value="DUF7553"/>
    <property type="match status" value="1"/>
</dbReference>
<dbReference type="STRING" id="1095778.SAMN04489842_2294"/>
<feature type="region of interest" description="Disordered" evidence="1">
    <location>
        <begin position="40"/>
        <end position="90"/>
    </location>
</feature>
<evidence type="ECO:0000256" key="1">
    <source>
        <dbReference type="SAM" id="MobiDB-lite"/>
    </source>
</evidence>
<evidence type="ECO:0000313" key="3">
    <source>
        <dbReference type="Proteomes" id="UP000198848"/>
    </source>
</evidence>
<dbReference type="OrthoDB" id="206274at2157"/>
<protein>
    <submittedName>
        <fullName evidence="2">Uncharacterized protein</fullName>
    </submittedName>
</protein>
<dbReference type="EMBL" id="FNLC01000002">
    <property type="protein sequence ID" value="SDR09011.1"/>
    <property type="molecule type" value="Genomic_DNA"/>
</dbReference>
<keyword evidence="3" id="KW-1185">Reference proteome</keyword>
<dbReference type="AlphaFoldDB" id="A0A1H1G730"/>
<evidence type="ECO:0000313" key="2">
    <source>
        <dbReference type="EMBL" id="SDR09011.1"/>
    </source>
</evidence>
<accession>A0A1H1G730</accession>
<reference evidence="3" key="1">
    <citation type="submission" date="2016-10" db="EMBL/GenBank/DDBJ databases">
        <authorList>
            <person name="Varghese N."/>
            <person name="Submissions S."/>
        </authorList>
    </citation>
    <scope>NUCLEOTIDE SEQUENCE [LARGE SCALE GENOMIC DNA]</scope>
    <source>
        <strain evidence="3">DSM 24767</strain>
    </source>
</reference>
<name>A0A1H1G730_NATTX</name>
<proteinExistence type="predicted"/>
<feature type="compositionally biased region" description="Basic and acidic residues" evidence="1">
    <location>
        <begin position="63"/>
        <end position="90"/>
    </location>
</feature>